<dbReference type="HAMAP" id="MF_00192">
    <property type="entry name" value="RNApol_arch_Rpo6"/>
    <property type="match status" value="1"/>
</dbReference>
<evidence type="ECO:0000313" key="7">
    <source>
        <dbReference type="EMBL" id="PWI74964.1"/>
    </source>
</evidence>
<dbReference type="Proteomes" id="UP000245956">
    <property type="component" value="Unassembled WGS sequence"/>
</dbReference>
<dbReference type="InterPro" id="IPR006110">
    <property type="entry name" value="Pol_omega/Rpo6/RPB6"/>
</dbReference>
<evidence type="ECO:0000256" key="4">
    <source>
        <dbReference type="ARBA" id="ARBA00023242"/>
    </source>
</evidence>
<comment type="similarity">
    <text evidence="5">Belongs to the archaeal Rpo6/eukaryotic RPB6 RNA polymerase subunit family.</text>
</comment>
<comment type="caution">
    <text evidence="7">The sequence shown here is derived from an EMBL/GenBank/DDBJ whole genome shotgun (WGS) entry which is preliminary data.</text>
</comment>
<evidence type="ECO:0000313" key="8">
    <source>
        <dbReference type="Proteomes" id="UP000245956"/>
    </source>
</evidence>
<dbReference type="GO" id="GO:0006366">
    <property type="term" value="P:transcription by RNA polymerase II"/>
    <property type="evidence" value="ECO:0007669"/>
    <property type="project" value="TreeGrafter"/>
</dbReference>
<dbReference type="SUPFAM" id="SSF63562">
    <property type="entry name" value="RPB6/omega subunit-like"/>
    <property type="match status" value="1"/>
</dbReference>
<feature type="compositionally biased region" description="Acidic residues" evidence="6">
    <location>
        <begin position="16"/>
        <end position="47"/>
    </location>
</feature>
<dbReference type="GO" id="GO:0006360">
    <property type="term" value="P:transcription by RNA polymerase I"/>
    <property type="evidence" value="ECO:0007669"/>
    <property type="project" value="TreeGrafter"/>
</dbReference>
<keyword evidence="3" id="KW-0804">Transcription</keyword>
<accession>A0A2U3EKB8</accession>
<evidence type="ECO:0000256" key="2">
    <source>
        <dbReference type="ARBA" id="ARBA00022478"/>
    </source>
</evidence>
<dbReference type="FunFam" id="3.90.940.10:FF:000009">
    <property type="entry name" value="DNA-directed RNA polymerases I"/>
    <property type="match status" value="1"/>
</dbReference>
<feature type="compositionally biased region" description="Basic and acidic residues" evidence="6">
    <location>
        <begin position="64"/>
        <end position="79"/>
    </location>
</feature>
<dbReference type="AlphaFoldDB" id="A0A2U3EKB8"/>
<dbReference type="InterPro" id="IPR036161">
    <property type="entry name" value="RPB6/omega-like_sf"/>
</dbReference>
<evidence type="ECO:0000256" key="5">
    <source>
        <dbReference type="ARBA" id="ARBA00025773"/>
    </source>
</evidence>
<dbReference type="InterPro" id="IPR028363">
    <property type="entry name" value="RPB6"/>
</dbReference>
<dbReference type="GO" id="GO:0003899">
    <property type="term" value="F:DNA-directed RNA polymerase activity"/>
    <property type="evidence" value="ECO:0007669"/>
    <property type="project" value="InterPro"/>
</dbReference>
<dbReference type="InterPro" id="IPR020708">
    <property type="entry name" value="DNA-dir_RNA_polK_14-18kDa_CS"/>
</dbReference>
<proteinExistence type="inferred from homology"/>
<dbReference type="Gene3D" id="3.90.940.10">
    <property type="match status" value="1"/>
</dbReference>
<dbReference type="GO" id="GO:0005665">
    <property type="term" value="C:RNA polymerase II, core complex"/>
    <property type="evidence" value="ECO:0007669"/>
    <property type="project" value="InterPro"/>
</dbReference>
<dbReference type="PROSITE" id="PS01111">
    <property type="entry name" value="RNA_POL_K_14KD"/>
    <property type="match status" value="1"/>
</dbReference>
<dbReference type="PIRSF" id="PIRSF500154">
    <property type="entry name" value="RPB6"/>
    <property type="match status" value="1"/>
</dbReference>
<feature type="region of interest" description="Disordered" evidence="6">
    <location>
        <begin position="1"/>
        <end position="80"/>
    </location>
</feature>
<comment type="subcellular location">
    <subcellularLocation>
        <location evidence="1">Nucleus</location>
    </subcellularLocation>
</comment>
<dbReference type="PANTHER" id="PTHR47227:SF5">
    <property type="entry name" value="DNA-DIRECTED RNA POLYMERASES I, II, AND III SUBUNIT RPABC2"/>
    <property type="match status" value="1"/>
</dbReference>
<keyword evidence="2 7" id="KW-0240">DNA-directed RNA polymerase</keyword>
<dbReference type="PANTHER" id="PTHR47227">
    <property type="entry name" value="DNA-DIRECTED RNA POLYMERASE SUBUNIT K"/>
    <property type="match status" value="1"/>
</dbReference>
<dbReference type="InterPro" id="IPR006111">
    <property type="entry name" value="Rpo6/Rpb6"/>
</dbReference>
<dbReference type="EMBL" id="LCWV01000003">
    <property type="protein sequence ID" value="PWI74964.1"/>
    <property type="molecule type" value="Genomic_DNA"/>
</dbReference>
<evidence type="ECO:0000256" key="3">
    <source>
        <dbReference type="ARBA" id="ARBA00023163"/>
    </source>
</evidence>
<organism evidence="7 8">
    <name type="scientific">Purpureocillium lilacinum</name>
    <name type="common">Paecilomyces lilacinus</name>
    <dbReference type="NCBI Taxonomy" id="33203"/>
    <lineage>
        <taxon>Eukaryota</taxon>
        <taxon>Fungi</taxon>
        <taxon>Dikarya</taxon>
        <taxon>Ascomycota</taxon>
        <taxon>Pezizomycotina</taxon>
        <taxon>Sordariomycetes</taxon>
        <taxon>Hypocreomycetidae</taxon>
        <taxon>Hypocreales</taxon>
        <taxon>Ophiocordycipitaceae</taxon>
        <taxon>Purpureocillium</taxon>
    </lineage>
</organism>
<name>A0A2U3EKB8_PURLI</name>
<evidence type="ECO:0000256" key="1">
    <source>
        <dbReference type="ARBA" id="ARBA00004123"/>
    </source>
</evidence>
<gene>
    <name evidence="7" type="ORF">PCL_08278</name>
</gene>
<evidence type="ECO:0000256" key="6">
    <source>
        <dbReference type="SAM" id="MobiDB-lite"/>
    </source>
</evidence>
<dbReference type="PIRSF" id="PIRSF000778">
    <property type="entry name" value="RpoK/RPB6"/>
    <property type="match status" value="1"/>
</dbReference>
<keyword evidence="4" id="KW-0539">Nucleus</keyword>
<dbReference type="NCBIfam" id="NF002208">
    <property type="entry name" value="PRK01099.1-3"/>
    <property type="match status" value="1"/>
</dbReference>
<sequence length="527" mass="59836">MSDFGDDDVGVGGDEPMLEDEDVNEYYDPEVVEDEDAERTAEADEQDNVIISGDPSAAANALKGGEKSLKDKKIPESERTTTPYMTKYERARILGTRALQISMNAPVLVDLEGETDPLQIAIKELREKKIPLIVRRYMPDGYYEDWTENMCGPKLPRMGSGSAASEWVLIPHSRMATLRGQTKTNLGYAFGVASIDQRSVTPVAQLEMALLPAEGIAGRLDMLYDDVECLSRLRSPLYWRLAWAQWREALVASTDDRRSFTDSLPVQRPKHVKQLVVSLMLPMTGVLAVAVTAKRFVMELSSRVAKAKRITEVDVPMICLLTISRHGHNSSIQGMKPATERRFPQYYGAETRTHLETEEAPNASQRHRHVRVAVRPSRPLLPIQYRFETREWWRMINSVQDLMRRGMSVHDAHDMISTASRHLEGIYDACGPAVDANVRVAMLNRQMYLLCTEDRIFVTFVPLVHWQTGEHIPMFPTTILELFCTTDADLDRILDCLGDRPQEETWNRAVKLRRLGLRWIAGFKYSL</sequence>
<dbReference type="GO" id="GO:0042797">
    <property type="term" value="P:tRNA transcription by RNA polymerase III"/>
    <property type="evidence" value="ECO:0007669"/>
    <property type="project" value="TreeGrafter"/>
</dbReference>
<dbReference type="SMART" id="SM01409">
    <property type="entry name" value="RNA_pol_Rpb6"/>
    <property type="match status" value="1"/>
</dbReference>
<dbReference type="GO" id="GO:0005666">
    <property type="term" value="C:RNA polymerase III complex"/>
    <property type="evidence" value="ECO:0007669"/>
    <property type="project" value="TreeGrafter"/>
</dbReference>
<reference evidence="7 8" key="1">
    <citation type="journal article" date="2016" name="Front. Microbiol.">
        <title>Genome and transcriptome sequences reveal the specific parasitism of the nematophagous Purpureocillium lilacinum 36-1.</title>
        <authorList>
            <person name="Xie J."/>
            <person name="Li S."/>
            <person name="Mo C."/>
            <person name="Xiao X."/>
            <person name="Peng D."/>
            <person name="Wang G."/>
            <person name="Xiao Y."/>
        </authorList>
    </citation>
    <scope>NUCLEOTIDE SEQUENCE [LARGE SCALE GENOMIC DNA]</scope>
    <source>
        <strain evidence="7 8">36-1</strain>
    </source>
</reference>
<dbReference type="GO" id="GO:0003677">
    <property type="term" value="F:DNA binding"/>
    <property type="evidence" value="ECO:0007669"/>
    <property type="project" value="InterPro"/>
</dbReference>
<dbReference type="GO" id="GO:0005736">
    <property type="term" value="C:RNA polymerase I complex"/>
    <property type="evidence" value="ECO:0007669"/>
    <property type="project" value="TreeGrafter"/>
</dbReference>
<dbReference type="Pfam" id="PF01192">
    <property type="entry name" value="RNA_pol_Rpb6"/>
    <property type="match status" value="1"/>
</dbReference>
<protein>
    <submittedName>
        <fullName evidence="7">Putative DNA-directed RNA polymerase I, II, III 18kD subunit</fullName>
    </submittedName>
</protein>